<comment type="subcellular location">
    <subcellularLocation>
        <location evidence="1">Bacterial flagellum</location>
    </subcellularLocation>
    <subcellularLocation>
        <location evidence="2">Secreted</location>
    </subcellularLocation>
</comment>
<proteinExistence type="inferred from homology"/>
<keyword evidence="10" id="KW-1185">Reference proteome</keyword>
<keyword evidence="5" id="KW-0964">Secreted</keyword>
<dbReference type="SUPFAM" id="SSF64518">
    <property type="entry name" value="Phase 1 flagellin"/>
    <property type="match status" value="1"/>
</dbReference>
<dbReference type="InterPro" id="IPR053927">
    <property type="entry name" value="FlgK_helical"/>
</dbReference>
<organism evidence="9 10">
    <name type="scientific">Aurantimonas manganoxydans (strain ATCC BAA-1229 / DSM 21871 / SI85-9A1)</name>
    <dbReference type="NCBI Taxonomy" id="287752"/>
    <lineage>
        <taxon>Bacteria</taxon>
        <taxon>Pseudomonadati</taxon>
        <taxon>Pseudomonadota</taxon>
        <taxon>Alphaproteobacteria</taxon>
        <taxon>Hyphomicrobiales</taxon>
        <taxon>Aurantimonadaceae</taxon>
        <taxon>Aurantimonas</taxon>
    </lineage>
</organism>
<dbReference type="GO" id="GO:0009424">
    <property type="term" value="C:bacterial-type flagellum hook"/>
    <property type="evidence" value="ECO:0007669"/>
    <property type="project" value="InterPro"/>
</dbReference>
<feature type="domain" description="Flagellar hook-associated protein FlgK helical" evidence="8">
    <location>
        <begin position="87"/>
        <end position="308"/>
    </location>
</feature>
<reference evidence="9 10" key="1">
    <citation type="journal article" date="2008" name="Appl. Environ. Microbiol.">
        <title>Genomic insights into Mn(II) oxidation by the marine alphaproteobacterium Aurantimonas sp. strain SI85-9A1.</title>
        <authorList>
            <person name="Dick G.J."/>
            <person name="Podell S."/>
            <person name="Johnson H.A."/>
            <person name="Rivera-Espinoza Y."/>
            <person name="Bernier-Latmani R."/>
            <person name="McCarthy J.K."/>
            <person name="Torpey J.W."/>
            <person name="Clement B.G."/>
            <person name="Gaasterland T."/>
            <person name="Tebo B.M."/>
        </authorList>
    </citation>
    <scope>NUCLEOTIDE SEQUENCE [LARGE SCALE GENOMIC DNA]</scope>
    <source>
        <strain evidence="9 10">SI85-9A1</strain>
    </source>
</reference>
<dbReference type="GO" id="GO:0044780">
    <property type="term" value="P:bacterial-type flagellum assembly"/>
    <property type="evidence" value="ECO:0007669"/>
    <property type="project" value="InterPro"/>
</dbReference>
<dbReference type="AlphaFoldDB" id="Q1YLP4"/>
<comment type="similarity">
    <text evidence="3">Belongs to the flagella basal body rod proteins family.</text>
</comment>
<accession>Q1YLP4</accession>
<evidence type="ECO:0000256" key="2">
    <source>
        <dbReference type="ARBA" id="ARBA00004613"/>
    </source>
</evidence>
<evidence type="ECO:0000256" key="1">
    <source>
        <dbReference type="ARBA" id="ARBA00004365"/>
    </source>
</evidence>
<evidence type="ECO:0000259" key="8">
    <source>
        <dbReference type="Pfam" id="PF22638"/>
    </source>
</evidence>
<keyword evidence="9" id="KW-0966">Cell projection</keyword>
<evidence type="ECO:0000256" key="4">
    <source>
        <dbReference type="ARBA" id="ARBA00016244"/>
    </source>
</evidence>
<dbReference type="OrthoDB" id="7181295at2"/>
<evidence type="ECO:0000313" key="9">
    <source>
        <dbReference type="EMBL" id="EAS51687.1"/>
    </source>
</evidence>
<dbReference type="Pfam" id="PF06429">
    <property type="entry name" value="Flg_bbr_C"/>
    <property type="match status" value="1"/>
</dbReference>
<keyword evidence="6" id="KW-0975">Bacterial flagellum</keyword>
<dbReference type="InterPro" id="IPR010930">
    <property type="entry name" value="Flg_bb/hook_C_dom"/>
</dbReference>
<keyword evidence="9" id="KW-0282">Flagellum</keyword>
<dbReference type="GO" id="GO:0005576">
    <property type="term" value="C:extracellular region"/>
    <property type="evidence" value="ECO:0007669"/>
    <property type="project" value="UniProtKB-SubCell"/>
</dbReference>
<dbReference type="GO" id="GO:0005198">
    <property type="term" value="F:structural molecule activity"/>
    <property type="evidence" value="ECO:0007669"/>
    <property type="project" value="InterPro"/>
</dbReference>
<dbReference type="PANTHER" id="PTHR30033:SF1">
    <property type="entry name" value="FLAGELLAR HOOK-ASSOCIATED PROTEIN 1"/>
    <property type="match status" value="1"/>
</dbReference>
<protein>
    <recommendedName>
        <fullName evidence="4">Flagellar hook-associated protein 1</fullName>
    </recommendedName>
</protein>
<dbReference type="EMBL" id="AAPJ01000001">
    <property type="protein sequence ID" value="EAS51687.1"/>
    <property type="molecule type" value="Genomic_DNA"/>
</dbReference>
<evidence type="ECO:0000256" key="6">
    <source>
        <dbReference type="ARBA" id="ARBA00023143"/>
    </source>
</evidence>
<dbReference type="NCBIfam" id="TIGR02492">
    <property type="entry name" value="flgK_ends"/>
    <property type="match status" value="1"/>
</dbReference>
<evidence type="ECO:0000256" key="5">
    <source>
        <dbReference type="ARBA" id="ARBA00022525"/>
    </source>
</evidence>
<dbReference type="InterPro" id="IPR002371">
    <property type="entry name" value="FlgK"/>
</dbReference>
<gene>
    <name evidence="9" type="ORF">SI859A1_02503</name>
</gene>
<dbReference type="HOGENOM" id="CLU_012762_3_2_5"/>
<evidence type="ECO:0000313" key="10">
    <source>
        <dbReference type="Proteomes" id="UP000000321"/>
    </source>
</evidence>
<feature type="domain" description="Flagellar basal-body/hook protein C-terminal" evidence="7">
    <location>
        <begin position="460"/>
        <end position="497"/>
    </location>
</feature>
<dbReference type="Proteomes" id="UP000000321">
    <property type="component" value="Unassembled WGS sequence"/>
</dbReference>
<sequence>MSLLSAFSNATASLSSVASQSALVSRNIANADSPYATRKYAGLTVGQTGGVRIMSIAQSGDQALFRSLITTNSALGSASVSAQSLNRIREVIGDVDSPTSPAATLSSLKAALSQFAVSPENGQTAEAAVNAARDMALSLNRATSAVQSARKDADDQLDLAAKDMNRLLGEFGTLNAKIMAGSASGSDVTDAVDRRDQIVRTLSGYVGLNVQVRAGNDMALYTDSGITMFDKTARSVEFTPQPAYDATVAGNSFKIDGVVVAGASSPMPIKGGSVYGLITLRDETAATFQGQLDGIAYALVQAFAETDQRAAGDPGYLPGSYAGLFTDGGSNAIPASMAGAKGLAGTIQIAAGVDPTKPGGEPARLRDGGIAFAGTANEQYFSYNANGSSGFTGRLNDLIAGFSMPRSFDAAFGAGSSATLTEYTASSIGWFEGRRATANDASSYQTVLLSRTQETLSDATGINIDDEMTRLLDLERSYQASSKLISTVGQMIDSLLAIA</sequence>
<comment type="caution">
    <text evidence="9">The sequence shown here is derived from an EMBL/GenBank/DDBJ whole genome shotgun (WGS) entry which is preliminary data.</text>
</comment>
<dbReference type="BioCyc" id="AURANTIMONAS:SI859A1_02503-MONOMER"/>
<name>Q1YLP4_AURMS</name>
<keyword evidence="9" id="KW-0969">Cilium</keyword>
<dbReference type="Pfam" id="PF22638">
    <property type="entry name" value="FlgK_D1"/>
    <property type="match status" value="1"/>
</dbReference>
<dbReference type="PANTHER" id="PTHR30033">
    <property type="entry name" value="FLAGELLAR HOOK-ASSOCIATED PROTEIN 1"/>
    <property type="match status" value="1"/>
</dbReference>
<dbReference type="RefSeq" id="WP_009210325.1">
    <property type="nucleotide sequence ID" value="NZ_BBWP01000002.1"/>
</dbReference>
<evidence type="ECO:0000259" key="7">
    <source>
        <dbReference type="Pfam" id="PF06429"/>
    </source>
</evidence>
<evidence type="ECO:0000256" key="3">
    <source>
        <dbReference type="ARBA" id="ARBA00009677"/>
    </source>
</evidence>